<feature type="domain" description="Heterokaryon incompatibility" evidence="1">
    <location>
        <begin position="25"/>
        <end position="114"/>
    </location>
</feature>
<dbReference type="Proteomes" id="UP000800200">
    <property type="component" value="Unassembled WGS sequence"/>
</dbReference>
<name>A0A6A6D977_9PEZI</name>
<gene>
    <name evidence="2" type="ORF">K469DRAFT_679770</name>
</gene>
<evidence type="ECO:0000259" key="1">
    <source>
        <dbReference type="Pfam" id="PF06985"/>
    </source>
</evidence>
<keyword evidence="3" id="KW-1185">Reference proteome</keyword>
<dbReference type="AlphaFoldDB" id="A0A6A6D977"/>
<sequence length="281" mass="32432">MRLLNVNVDGSFILTTFIGNGIPSYAILSHTWEANNQEVTFQDLKKGIGSSKSGYRKIQFCGDQAQRDGLKYFWVNSCCIDKSNSTELHEAINSMFRWYQNAAKCYVYLSDLSAVKCTQPQWQSAFRQSRWFTRGWTLQELLAPRSVEFFSHGGKQLGNKDSLEQQVHKATGIAVQALQGIPLSQFPVDERMSWAAKRETTIDEDQVYCLLSIFDIYLPLIYGEGKKHAFRRLQDEIDRRSIVNIQVNWSEEERKCLQAMHTSDYEQFKNRNPDRLPGTCQ</sequence>
<evidence type="ECO:0000313" key="2">
    <source>
        <dbReference type="EMBL" id="KAF2175633.1"/>
    </source>
</evidence>
<dbReference type="PANTHER" id="PTHR10622">
    <property type="entry name" value="HET DOMAIN-CONTAINING PROTEIN"/>
    <property type="match status" value="1"/>
</dbReference>
<reference evidence="2" key="1">
    <citation type="journal article" date="2020" name="Stud. Mycol.">
        <title>101 Dothideomycetes genomes: a test case for predicting lifestyles and emergence of pathogens.</title>
        <authorList>
            <person name="Haridas S."/>
            <person name="Albert R."/>
            <person name="Binder M."/>
            <person name="Bloem J."/>
            <person name="Labutti K."/>
            <person name="Salamov A."/>
            <person name="Andreopoulos B."/>
            <person name="Baker S."/>
            <person name="Barry K."/>
            <person name="Bills G."/>
            <person name="Bluhm B."/>
            <person name="Cannon C."/>
            <person name="Castanera R."/>
            <person name="Culley D."/>
            <person name="Daum C."/>
            <person name="Ezra D."/>
            <person name="Gonzalez J."/>
            <person name="Henrissat B."/>
            <person name="Kuo A."/>
            <person name="Liang C."/>
            <person name="Lipzen A."/>
            <person name="Lutzoni F."/>
            <person name="Magnuson J."/>
            <person name="Mondo S."/>
            <person name="Nolan M."/>
            <person name="Ohm R."/>
            <person name="Pangilinan J."/>
            <person name="Park H.-J."/>
            <person name="Ramirez L."/>
            <person name="Alfaro M."/>
            <person name="Sun H."/>
            <person name="Tritt A."/>
            <person name="Yoshinaga Y."/>
            <person name="Zwiers L.-H."/>
            <person name="Turgeon B."/>
            <person name="Goodwin S."/>
            <person name="Spatafora J."/>
            <person name="Crous P."/>
            <person name="Grigoriev I."/>
        </authorList>
    </citation>
    <scope>NUCLEOTIDE SEQUENCE</scope>
    <source>
        <strain evidence="2">CBS 207.26</strain>
    </source>
</reference>
<dbReference type="InterPro" id="IPR010730">
    <property type="entry name" value="HET"/>
</dbReference>
<protein>
    <submittedName>
        <fullName evidence="2">HET-domain-containing protein</fullName>
    </submittedName>
</protein>
<organism evidence="2 3">
    <name type="scientific">Zopfia rhizophila CBS 207.26</name>
    <dbReference type="NCBI Taxonomy" id="1314779"/>
    <lineage>
        <taxon>Eukaryota</taxon>
        <taxon>Fungi</taxon>
        <taxon>Dikarya</taxon>
        <taxon>Ascomycota</taxon>
        <taxon>Pezizomycotina</taxon>
        <taxon>Dothideomycetes</taxon>
        <taxon>Dothideomycetes incertae sedis</taxon>
        <taxon>Zopfiaceae</taxon>
        <taxon>Zopfia</taxon>
    </lineage>
</organism>
<dbReference type="OrthoDB" id="674604at2759"/>
<evidence type="ECO:0000313" key="3">
    <source>
        <dbReference type="Proteomes" id="UP000800200"/>
    </source>
</evidence>
<dbReference type="PANTHER" id="PTHR10622:SF11">
    <property type="entry name" value="HET-DOMAIN-CONTAINING PROTEIN"/>
    <property type="match status" value="1"/>
</dbReference>
<proteinExistence type="predicted"/>
<dbReference type="EMBL" id="ML994728">
    <property type="protein sequence ID" value="KAF2175633.1"/>
    <property type="molecule type" value="Genomic_DNA"/>
</dbReference>
<dbReference type="Pfam" id="PF06985">
    <property type="entry name" value="HET"/>
    <property type="match status" value="1"/>
</dbReference>
<accession>A0A6A6D977</accession>